<dbReference type="RefSeq" id="WP_162367113.1">
    <property type="nucleotide sequence ID" value="NZ_WUBS01000012.1"/>
</dbReference>
<dbReference type="AlphaFoldDB" id="A0A845SH05"/>
<dbReference type="Proteomes" id="UP000461443">
    <property type="component" value="Unassembled WGS sequence"/>
</dbReference>
<sequence>MPPQKSNLNNGPFADGGDPPETWESFLNQFPGAPVLENDLDRTLAALFDAPPAAGPAMADVGVANQRARPYATGETDPLMLFRPGNPPASRWPAPWPGSAGDATPLTHTSPDAPTPSNTGMGEVTPPQRRAMLAALQACIDAVLPGFGPEHLPPGPVRGGIFPAIGAQKRRAALRAAHDLRYRQAVEQWQNESDTLFNETFLTVYLREMAKG</sequence>
<evidence type="ECO:0000313" key="3">
    <source>
        <dbReference type="Proteomes" id="UP000461443"/>
    </source>
</evidence>
<evidence type="ECO:0000313" key="2">
    <source>
        <dbReference type="EMBL" id="NDL64393.1"/>
    </source>
</evidence>
<feature type="compositionally biased region" description="Polar residues" evidence="1">
    <location>
        <begin position="1"/>
        <end position="10"/>
    </location>
</feature>
<comment type="caution">
    <text evidence="2">The sequence shown here is derived from an EMBL/GenBank/DDBJ whole genome shotgun (WGS) entry which is preliminary data.</text>
</comment>
<gene>
    <name evidence="2" type="ORF">GRH90_16800</name>
</gene>
<reference evidence="2 3" key="1">
    <citation type="submission" date="2019-12" db="EMBL/GenBank/DDBJ databases">
        <authorList>
            <person name="Lee S.D."/>
        </authorList>
    </citation>
    <scope>NUCLEOTIDE SEQUENCE [LARGE SCALE GENOMIC DNA]</scope>
    <source>
        <strain evidence="2 3">SAP-6</strain>
    </source>
</reference>
<feature type="compositionally biased region" description="Polar residues" evidence="1">
    <location>
        <begin position="106"/>
        <end position="119"/>
    </location>
</feature>
<proteinExistence type="predicted"/>
<feature type="region of interest" description="Disordered" evidence="1">
    <location>
        <begin position="1"/>
        <end position="27"/>
    </location>
</feature>
<evidence type="ECO:0000256" key="1">
    <source>
        <dbReference type="SAM" id="MobiDB-lite"/>
    </source>
</evidence>
<reference evidence="2 3" key="2">
    <citation type="submission" date="2020-02" db="EMBL/GenBank/DDBJ databases">
        <title>The new genus of Enterobacteriales.</title>
        <authorList>
            <person name="Kim I.S."/>
        </authorList>
    </citation>
    <scope>NUCLEOTIDE SEQUENCE [LARGE SCALE GENOMIC DNA]</scope>
    <source>
        <strain evidence="2 3">SAP-6</strain>
    </source>
</reference>
<feature type="region of interest" description="Disordered" evidence="1">
    <location>
        <begin position="84"/>
        <end position="119"/>
    </location>
</feature>
<keyword evidence="3" id="KW-1185">Reference proteome</keyword>
<accession>A0A845SH05</accession>
<protein>
    <submittedName>
        <fullName evidence="2">Uncharacterized protein</fullName>
    </submittedName>
</protein>
<name>A0A845SH05_9GAMM</name>
<dbReference type="EMBL" id="WUBS01000012">
    <property type="protein sequence ID" value="NDL64393.1"/>
    <property type="molecule type" value="Genomic_DNA"/>
</dbReference>
<organism evidence="2 3">
    <name type="scientific">Acerihabitans arboris</name>
    <dbReference type="NCBI Taxonomy" id="2691583"/>
    <lineage>
        <taxon>Bacteria</taxon>
        <taxon>Pseudomonadati</taxon>
        <taxon>Pseudomonadota</taxon>
        <taxon>Gammaproteobacteria</taxon>
        <taxon>Enterobacterales</taxon>
        <taxon>Pectobacteriaceae</taxon>
        <taxon>Acerihabitans</taxon>
    </lineage>
</organism>